<reference evidence="6" key="1">
    <citation type="journal article" date="2015" name="PLoS Genet.">
        <title>Genome Sequence and Transcriptome Analyses of Chrysochromulina tobin: Metabolic Tools for Enhanced Algal Fitness in the Prominent Order Prymnesiales (Haptophyceae).</title>
        <authorList>
            <person name="Hovde B.T."/>
            <person name="Deodato C.R."/>
            <person name="Hunsperger H.M."/>
            <person name="Ryken S.A."/>
            <person name="Yost W."/>
            <person name="Jha R.K."/>
            <person name="Patterson J."/>
            <person name="Monnat R.J. Jr."/>
            <person name="Barlow S.B."/>
            <person name="Starkenburg S.R."/>
            <person name="Cattolico R.A."/>
        </authorList>
    </citation>
    <scope>NUCLEOTIDE SEQUENCE</scope>
    <source>
        <strain evidence="6">CCMP291</strain>
    </source>
</reference>
<evidence type="ECO:0000313" key="5">
    <source>
        <dbReference type="EMBL" id="KOO28241.1"/>
    </source>
</evidence>
<protein>
    <submittedName>
        <fullName evidence="5">Uncharacterized protein</fullName>
    </submittedName>
</protein>
<comment type="caution">
    <text evidence="5">The sequence shown here is derived from an EMBL/GenBank/DDBJ whole genome shotgun (WGS) entry which is preliminary data.</text>
</comment>
<keyword evidence="6" id="KW-1185">Reference proteome</keyword>
<keyword evidence="1" id="KW-0132">Cell division</keyword>
<evidence type="ECO:0000256" key="3">
    <source>
        <dbReference type="ARBA" id="ARBA00022786"/>
    </source>
</evidence>
<evidence type="ECO:0000256" key="4">
    <source>
        <dbReference type="ARBA" id="ARBA00023306"/>
    </source>
</evidence>
<proteinExistence type="predicted"/>
<evidence type="ECO:0000256" key="1">
    <source>
        <dbReference type="ARBA" id="ARBA00022618"/>
    </source>
</evidence>
<organism evidence="5 6">
    <name type="scientific">Chrysochromulina tobinii</name>
    <dbReference type="NCBI Taxonomy" id="1460289"/>
    <lineage>
        <taxon>Eukaryota</taxon>
        <taxon>Haptista</taxon>
        <taxon>Haptophyta</taxon>
        <taxon>Prymnesiophyceae</taxon>
        <taxon>Prymnesiales</taxon>
        <taxon>Chrysochromulinaceae</taxon>
        <taxon>Chrysochromulina</taxon>
    </lineage>
</organism>
<accession>A0A0M0JNS1</accession>
<dbReference type="GO" id="GO:0070979">
    <property type="term" value="P:protein K11-linked ubiquitination"/>
    <property type="evidence" value="ECO:0007669"/>
    <property type="project" value="TreeGrafter"/>
</dbReference>
<evidence type="ECO:0000256" key="2">
    <source>
        <dbReference type="ARBA" id="ARBA00022776"/>
    </source>
</evidence>
<dbReference type="EMBL" id="JWZX01002598">
    <property type="protein sequence ID" value="KOO28241.1"/>
    <property type="molecule type" value="Genomic_DNA"/>
</dbReference>
<dbReference type="PANTHER" id="PTHR12830">
    <property type="entry name" value="ANAPHASE-PROMOTING COMPLEX SUBUNIT 5"/>
    <property type="match status" value="1"/>
</dbReference>
<dbReference type="GO" id="GO:0031145">
    <property type="term" value="P:anaphase-promoting complex-dependent catabolic process"/>
    <property type="evidence" value="ECO:0007669"/>
    <property type="project" value="TreeGrafter"/>
</dbReference>
<gene>
    <name evidence="5" type="ORF">Ctob_004412</name>
</gene>
<dbReference type="AlphaFoldDB" id="A0A0M0JNS1"/>
<keyword evidence="2" id="KW-0498">Mitosis</keyword>
<dbReference type="Proteomes" id="UP000037460">
    <property type="component" value="Unassembled WGS sequence"/>
</dbReference>
<dbReference type="OrthoDB" id="2504561at2759"/>
<keyword evidence="4" id="KW-0131">Cell cycle</keyword>
<dbReference type="GO" id="GO:0045842">
    <property type="term" value="P:positive regulation of mitotic metaphase/anaphase transition"/>
    <property type="evidence" value="ECO:0007669"/>
    <property type="project" value="TreeGrafter"/>
</dbReference>
<dbReference type="GO" id="GO:0005680">
    <property type="term" value="C:anaphase-promoting complex"/>
    <property type="evidence" value="ECO:0007669"/>
    <property type="project" value="InterPro"/>
</dbReference>
<name>A0A0M0JNS1_9EUKA</name>
<evidence type="ECO:0000313" key="6">
    <source>
        <dbReference type="Proteomes" id="UP000037460"/>
    </source>
</evidence>
<dbReference type="InterPro" id="IPR037679">
    <property type="entry name" value="Apc5"/>
</dbReference>
<dbReference type="PANTHER" id="PTHR12830:SF9">
    <property type="entry name" value="ANAPHASE-PROMOTING COMPLEX SUBUNIT 5"/>
    <property type="match status" value="1"/>
</dbReference>
<keyword evidence="3" id="KW-0833">Ubl conjugation pathway</keyword>
<dbReference type="GO" id="GO:0051301">
    <property type="term" value="P:cell division"/>
    <property type="evidence" value="ECO:0007669"/>
    <property type="project" value="UniProtKB-KW"/>
</dbReference>
<sequence>METLLALLQPPLIEPHEIEGPFTIDRSSLLGLYVRRIHLAFRETTFEELCTLVTHFGQWVTAANAPEASEEPAVDDAVAAAAPPPWQYLLPASQLEQHVHQLVRLVEEGLSELPAGSLPLKRQVQQLLLLAPNVPQVHYLDLLCHLQDKAYEDALGAFHRYFDKLVFAHKEHALAAIQEAVRSAQQHEDNTDRVLAACKLAVLAFGPKGEEGALQMLVQLRPHCAAPPLFALWRQHTLEVLVRGAVLRGEQRRASEFLALQKKEVAAQHGASDVTWAAELELLIQQGENFQAICKAADLEKTRPLGKAGGLACPRATIKLAMAKAHALGGDPLNAMPHALTAIALAEQASLQSVMRNGSTYQAAQLQALTAHCRLAQLPDFNATTPPQLQPLRTHILPAIRDALNGFVKLRCHNEVAQLLYLRARIWNSLTDVEADALDQRDRDAELFCRAEEEAKRAAMRPSGAVFEYAEPGVLEAHLQRLKELDAEAATLYASAST</sequence>